<dbReference type="GO" id="GO:0005743">
    <property type="term" value="C:mitochondrial inner membrane"/>
    <property type="evidence" value="ECO:0007669"/>
    <property type="project" value="UniProtKB-SubCell"/>
</dbReference>
<comment type="function">
    <text evidence="13">Component of the cytochrome c oxidase, the last enzyme in the mitochondrial electron transport chain which drives oxidative phosphorylation. The respiratory chain contains 3 multisubunit complexes succinate dehydrogenase (complex II, CII), ubiquinol-cytochrome c oxidoreductase (cytochrome b-c1 complex, complex III, CIII) and cytochrome c oxidase (complex IV, CIV), that cooperate to transfer electrons derived from NADH and succinate to molecular oxygen, creating an electrochemical gradient over the inner membrane that drives transmembrane transport and the ATP synthase. Cytochrome c oxidase is the component of the respiratory chain that catalyzes the reduction of oxygen to water. Electrons originating from reduced cytochrome c in the intermembrane space (IMS) are transferred via the dinuclear copper A center (CU(A)) of subunit 2 and heme A of subunit 1 to the active site in subunit 1, a binuclear center (BNC) formed by heme A3 and copper B (CU(B)). The BNC reduces molecular oxygen to 2 water molecules using 4 electrons from cytochrome c in the IMS and 4 protons from the mitochondrial matrix.</text>
</comment>
<gene>
    <name evidence="14" type="ORF">PHYEVI_LOCUS11697</name>
</gene>
<evidence type="ECO:0000256" key="10">
    <source>
        <dbReference type="ARBA" id="ARBA00023128"/>
    </source>
</evidence>
<accession>A0A9N9TVF3</accession>
<evidence type="ECO:0000256" key="13">
    <source>
        <dbReference type="RuleBase" id="RU368103"/>
    </source>
</evidence>
<keyword evidence="7 13" id="KW-0999">Mitochondrion inner membrane</keyword>
<comment type="pathway">
    <text evidence="2 13">Energy metabolism; oxidative phosphorylation.</text>
</comment>
<protein>
    <recommendedName>
        <fullName evidence="4 13">Cytochrome c oxidase subunit 5A, mitochondrial</fullName>
    </recommendedName>
    <alternativeName>
        <fullName evidence="12 13">Cytochrome c oxidase polypeptide Va</fullName>
    </alternativeName>
</protein>
<evidence type="ECO:0000256" key="5">
    <source>
        <dbReference type="ARBA" id="ARBA00022617"/>
    </source>
</evidence>
<evidence type="ECO:0000256" key="12">
    <source>
        <dbReference type="ARBA" id="ARBA00031049"/>
    </source>
</evidence>
<dbReference type="Gene3D" id="1.25.40.40">
    <property type="entry name" value="Cytochrome c oxidase, subunit Va/VI"/>
    <property type="match status" value="1"/>
</dbReference>
<dbReference type="GO" id="GO:0045277">
    <property type="term" value="C:respiratory chain complex IV"/>
    <property type="evidence" value="ECO:0007669"/>
    <property type="project" value="UniProtKB-UniRule"/>
</dbReference>
<keyword evidence="8 13" id="KW-0809">Transit peptide</keyword>
<evidence type="ECO:0000313" key="15">
    <source>
        <dbReference type="Proteomes" id="UP001153712"/>
    </source>
</evidence>
<keyword evidence="15" id="KW-1185">Reference proteome</keyword>
<evidence type="ECO:0000256" key="4">
    <source>
        <dbReference type="ARBA" id="ARBA00021968"/>
    </source>
</evidence>
<dbReference type="GO" id="GO:0046872">
    <property type="term" value="F:metal ion binding"/>
    <property type="evidence" value="ECO:0007669"/>
    <property type="project" value="UniProtKB-UniRule"/>
</dbReference>
<dbReference type="InterPro" id="IPR036545">
    <property type="entry name" value="Cyt_c_oxidase_su5A/6_sf"/>
</dbReference>
<dbReference type="PANTHER" id="PTHR14200:SF11">
    <property type="entry name" value="CYTOCHROME C OXIDASE SUBUNIT 5A, MITOCHONDRIAL"/>
    <property type="match status" value="1"/>
</dbReference>
<evidence type="ECO:0000256" key="6">
    <source>
        <dbReference type="ARBA" id="ARBA00022723"/>
    </source>
</evidence>
<keyword evidence="11 13" id="KW-0472">Membrane</keyword>
<dbReference type="Proteomes" id="UP001153712">
    <property type="component" value="Chromosome 9"/>
</dbReference>
<dbReference type="GO" id="GO:0006123">
    <property type="term" value="P:mitochondrial electron transport, cytochrome c to oxygen"/>
    <property type="evidence" value="ECO:0007669"/>
    <property type="project" value="UniProtKB-UniRule"/>
</dbReference>
<dbReference type="SUPFAM" id="SSF48479">
    <property type="entry name" value="Cytochrome c oxidase subunit E"/>
    <property type="match status" value="1"/>
</dbReference>
<keyword evidence="6 13" id="KW-0479">Metal-binding</keyword>
<evidence type="ECO:0000256" key="1">
    <source>
        <dbReference type="ARBA" id="ARBA00004443"/>
    </source>
</evidence>
<name>A0A9N9TVF3_PHYSR</name>
<sequence>MALVARLLRNLTKGKRFVNTNRSISYLAVQDESVEEMIARYKCIFKEKDADGWDVRQAMNDLAGYDAVPDPAIVIAGLKACRRLNDYAMAVRFLEMVKFKCGSQVDRIWPYIKQEVKPVAKELGVDFPEDLGYDEPELHLVSVFDMSVI</sequence>
<evidence type="ECO:0000313" key="14">
    <source>
        <dbReference type="EMBL" id="CAG9865463.1"/>
    </source>
</evidence>
<organism evidence="14 15">
    <name type="scientific">Phyllotreta striolata</name>
    <name type="common">Striped flea beetle</name>
    <name type="synonym">Crioceris striolata</name>
    <dbReference type="NCBI Taxonomy" id="444603"/>
    <lineage>
        <taxon>Eukaryota</taxon>
        <taxon>Metazoa</taxon>
        <taxon>Ecdysozoa</taxon>
        <taxon>Arthropoda</taxon>
        <taxon>Hexapoda</taxon>
        <taxon>Insecta</taxon>
        <taxon>Pterygota</taxon>
        <taxon>Neoptera</taxon>
        <taxon>Endopterygota</taxon>
        <taxon>Coleoptera</taxon>
        <taxon>Polyphaga</taxon>
        <taxon>Cucujiformia</taxon>
        <taxon>Chrysomeloidea</taxon>
        <taxon>Chrysomelidae</taxon>
        <taxon>Galerucinae</taxon>
        <taxon>Alticini</taxon>
        <taxon>Phyllotreta</taxon>
    </lineage>
</organism>
<dbReference type="InterPro" id="IPR003204">
    <property type="entry name" value="Cyt_c_oxidase_su5A/6"/>
</dbReference>
<dbReference type="OrthoDB" id="5778907at2759"/>
<keyword evidence="10 13" id="KW-0496">Mitochondrion</keyword>
<dbReference type="PANTHER" id="PTHR14200">
    <property type="entry name" value="CYTOCHROME C OXIDASE POLYPEPTIDE"/>
    <property type="match status" value="1"/>
</dbReference>
<comment type="similarity">
    <text evidence="3 13">Belongs to the cytochrome c oxidase subunit 5A family.</text>
</comment>
<evidence type="ECO:0000256" key="11">
    <source>
        <dbReference type="ARBA" id="ARBA00023136"/>
    </source>
</evidence>
<comment type="subcellular location">
    <subcellularLocation>
        <location evidence="1 13">Mitochondrion inner membrane</location>
        <topology evidence="1 13">Peripheral membrane protein</topology>
        <orientation evidence="1 13">Matrix side</orientation>
    </subcellularLocation>
</comment>
<evidence type="ECO:0000256" key="3">
    <source>
        <dbReference type="ARBA" id="ARBA00007972"/>
    </source>
</evidence>
<evidence type="ECO:0000256" key="7">
    <source>
        <dbReference type="ARBA" id="ARBA00022792"/>
    </source>
</evidence>
<evidence type="ECO:0000256" key="9">
    <source>
        <dbReference type="ARBA" id="ARBA00023004"/>
    </source>
</evidence>
<evidence type="ECO:0000256" key="2">
    <source>
        <dbReference type="ARBA" id="ARBA00004673"/>
    </source>
</evidence>
<proteinExistence type="inferred from homology"/>
<dbReference type="CDD" id="cd00923">
    <property type="entry name" value="Cyt_c_Oxidase_Va"/>
    <property type="match status" value="1"/>
</dbReference>
<dbReference type="AlphaFoldDB" id="A0A9N9TVF3"/>
<keyword evidence="5 13" id="KW-0349">Heme</keyword>
<dbReference type="EMBL" id="OU900102">
    <property type="protein sequence ID" value="CAG9865463.1"/>
    <property type="molecule type" value="Genomic_DNA"/>
</dbReference>
<comment type="subunit">
    <text evidence="13">Component of the cytochrome c oxidase (complex IV, CIV), a multisubunit enzyme composed of a catalytic core of 3 subunits and several supernumerary subunits. The complex exists as a monomer or a dimer and forms supercomplexes (SCs) in the inner mitochondrial membrane with ubiquinol-cytochrome c oxidoreductase (cytochrome b-c1 complex, complex III, CIII).</text>
</comment>
<dbReference type="Pfam" id="PF02284">
    <property type="entry name" value="COX5A"/>
    <property type="match status" value="1"/>
</dbReference>
<reference evidence="14" key="1">
    <citation type="submission" date="2022-01" db="EMBL/GenBank/DDBJ databases">
        <authorList>
            <person name="King R."/>
        </authorList>
    </citation>
    <scope>NUCLEOTIDE SEQUENCE</scope>
</reference>
<evidence type="ECO:0000256" key="8">
    <source>
        <dbReference type="ARBA" id="ARBA00022946"/>
    </source>
</evidence>
<keyword evidence="9 13" id="KW-0408">Iron</keyword>